<evidence type="ECO:0000313" key="4">
    <source>
        <dbReference type="Proteomes" id="UP000235965"/>
    </source>
</evidence>
<gene>
    <name evidence="3" type="ORF">B7P43_G01378</name>
</gene>
<reference evidence="3 4" key="1">
    <citation type="submission" date="2017-12" db="EMBL/GenBank/DDBJ databases">
        <title>Hemimetabolous genomes reveal molecular basis of termite eusociality.</title>
        <authorList>
            <person name="Harrison M.C."/>
            <person name="Jongepier E."/>
            <person name="Robertson H.M."/>
            <person name="Arning N."/>
            <person name="Bitard-Feildel T."/>
            <person name="Chao H."/>
            <person name="Childers C.P."/>
            <person name="Dinh H."/>
            <person name="Doddapaneni H."/>
            <person name="Dugan S."/>
            <person name="Gowin J."/>
            <person name="Greiner C."/>
            <person name="Han Y."/>
            <person name="Hu H."/>
            <person name="Hughes D.S.T."/>
            <person name="Huylmans A.-K."/>
            <person name="Kemena C."/>
            <person name="Kremer L.P.M."/>
            <person name="Lee S.L."/>
            <person name="Lopez-Ezquerra A."/>
            <person name="Mallet L."/>
            <person name="Monroy-Kuhn J.M."/>
            <person name="Moser A."/>
            <person name="Murali S.C."/>
            <person name="Muzny D.M."/>
            <person name="Otani S."/>
            <person name="Piulachs M.-D."/>
            <person name="Poelchau M."/>
            <person name="Qu J."/>
            <person name="Schaub F."/>
            <person name="Wada-Katsumata A."/>
            <person name="Worley K.C."/>
            <person name="Xie Q."/>
            <person name="Ylla G."/>
            <person name="Poulsen M."/>
            <person name="Gibbs R.A."/>
            <person name="Schal C."/>
            <person name="Richards S."/>
            <person name="Belles X."/>
            <person name="Korb J."/>
            <person name="Bornberg-Bauer E."/>
        </authorList>
    </citation>
    <scope>NUCLEOTIDE SEQUENCE [LARGE SCALE GENOMIC DNA]</scope>
    <source>
        <tissue evidence="3">Whole body</tissue>
    </source>
</reference>
<dbReference type="EMBL" id="NEVH01022362">
    <property type="protein sequence ID" value="PNF18918.1"/>
    <property type="molecule type" value="Genomic_DNA"/>
</dbReference>
<keyword evidence="2" id="KW-0732">Signal</keyword>
<dbReference type="Proteomes" id="UP000235965">
    <property type="component" value="Unassembled WGS sequence"/>
</dbReference>
<keyword evidence="4" id="KW-1185">Reference proteome</keyword>
<sequence>MKEWATFFPLIASLTIQMMLGHCNDLEVTTLSLTSTDQSKQDMLFSNIIPDHNILEGNENKHIPQSNVVYQNTTINNSSKLQINREAPVNRTDMNPSHQFLDYNMESDFTHWKTSSRADRNSKRLILDNYLSAELQTDTVISNDVLLNHMAGSPKHNVKGEHIFKSFNEEHRNMTKWSSNDGHDDTEQKNISSAMEDYSITNDPLSVQQNIVLTNFYEDKPEHYKQNEYLEDFVITTIKNKNKRMNAEKYDQQIILNKDTSEDNIQHTSSGEDPVEVTLFPTSDCGDISEEPETTDTKKCTKISKINRLKQITTSTTKKLSAMNTQELDDESSVENGKNDKHTEKYENLPQKDVYVDTDQSSDPNIAERHAQLLHDIFTNSKSDKGRLKRSSPVYPKVPSSDSSSSRLPNDNSYLDKGIKMRSNTLMMENIQSQTVSEGTLKPPALQQQPRAGQPQADPELDLLKTQFARAERLSRAFKWLIQFVNIAGQVDSYLTDRARSVIRTVVRLYEGDDDRGRYRSCD</sequence>
<evidence type="ECO:0000256" key="1">
    <source>
        <dbReference type="SAM" id="MobiDB-lite"/>
    </source>
</evidence>
<feature type="compositionally biased region" description="Basic and acidic residues" evidence="1">
    <location>
        <begin position="337"/>
        <end position="347"/>
    </location>
</feature>
<feature type="compositionally biased region" description="Low complexity" evidence="1">
    <location>
        <begin position="391"/>
        <end position="413"/>
    </location>
</feature>
<feature type="compositionally biased region" description="Polar residues" evidence="1">
    <location>
        <begin position="317"/>
        <end position="326"/>
    </location>
</feature>
<dbReference type="STRING" id="105785.A0A2J7PRE9"/>
<name>A0A2J7PRE9_9NEOP</name>
<organism evidence="3 4">
    <name type="scientific">Cryptotermes secundus</name>
    <dbReference type="NCBI Taxonomy" id="105785"/>
    <lineage>
        <taxon>Eukaryota</taxon>
        <taxon>Metazoa</taxon>
        <taxon>Ecdysozoa</taxon>
        <taxon>Arthropoda</taxon>
        <taxon>Hexapoda</taxon>
        <taxon>Insecta</taxon>
        <taxon>Pterygota</taxon>
        <taxon>Neoptera</taxon>
        <taxon>Polyneoptera</taxon>
        <taxon>Dictyoptera</taxon>
        <taxon>Blattodea</taxon>
        <taxon>Blattoidea</taxon>
        <taxon>Termitoidae</taxon>
        <taxon>Kalotermitidae</taxon>
        <taxon>Cryptotermitinae</taxon>
        <taxon>Cryptotermes</taxon>
    </lineage>
</organism>
<evidence type="ECO:0000256" key="2">
    <source>
        <dbReference type="SAM" id="SignalP"/>
    </source>
</evidence>
<comment type="caution">
    <text evidence="3">The sequence shown here is derived from an EMBL/GenBank/DDBJ whole genome shotgun (WGS) entry which is preliminary data.</text>
</comment>
<feature type="chain" id="PRO_5014451157" evidence="2">
    <location>
        <begin position="24"/>
        <end position="523"/>
    </location>
</feature>
<protein>
    <submittedName>
        <fullName evidence="3">Uncharacterized protein</fullName>
    </submittedName>
</protein>
<accession>A0A2J7PRE9</accession>
<feature type="signal peptide" evidence="2">
    <location>
        <begin position="1"/>
        <end position="23"/>
    </location>
</feature>
<proteinExistence type="predicted"/>
<feature type="region of interest" description="Disordered" evidence="1">
    <location>
        <begin position="382"/>
        <end position="416"/>
    </location>
</feature>
<dbReference type="OrthoDB" id="6621861at2759"/>
<dbReference type="AlphaFoldDB" id="A0A2J7PRE9"/>
<feature type="region of interest" description="Disordered" evidence="1">
    <location>
        <begin position="317"/>
        <end position="362"/>
    </location>
</feature>
<evidence type="ECO:0000313" key="3">
    <source>
        <dbReference type="EMBL" id="PNF18918.1"/>
    </source>
</evidence>
<dbReference type="InParanoid" id="A0A2J7PRE9"/>